<keyword evidence="2" id="KW-1185">Reference proteome</keyword>
<proteinExistence type="predicted"/>
<organism evidence="1 2">
    <name type="scientific">Synechococcus phage S-SZBM1</name>
    <dbReference type="NCBI Taxonomy" id="2926475"/>
    <lineage>
        <taxon>Viruses</taxon>
        <taxon>Duplodnaviria</taxon>
        <taxon>Heunggongvirae</taxon>
        <taxon>Uroviricota</taxon>
        <taxon>Caudoviricetes</taxon>
        <taxon>Pantevenvirales</taxon>
        <taxon>Kyanoviridae</taxon>
        <taxon>Shenzhenivirus</taxon>
        <taxon>Shenzhenivirus sszbm1</taxon>
    </lineage>
</organism>
<gene>
    <name evidence="1" type="ORF">SSZBM1_140</name>
</gene>
<reference evidence="1" key="1">
    <citation type="submission" date="2021-11" db="EMBL/GenBank/DDBJ databases">
        <authorList>
            <person name="Rong C."/>
            <person name="Yang Y."/>
            <person name="Li S."/>
            <person name="Zhou K."/>
            <person name="Xu Y."/>
            <person name="Zhang R."/>
            <person name="Zhang Y."/>
        </authorList>
    </citation>
    <scope>NUCLEOTIDE SEQUENCE</scope>
</reference>
<dbReference type="Proteomes" id="UP000829362">
    <property type="component" value="Segment"/>
</dbReference>
<protein>
    <submittedName>
        <fullName evidence="1">Cytidylyltransferase</fullName>
    </submittedName>
</protein>
<name>A0AC61TSP1_9CAUD</name>
<keyword evidence="1" id="KW-0548">Nucleotidyltransferase</keyword>
<keyword evidence="1" id="KW-0808">Transferase</keyword>
<sequence length="362" mass="40985">MRFRQFIIEAVAAAAKKATSSAKPKQQGVQDKHVAITFGRFNPPHAGHGKLLDAVKSHAGDSGNYRIYPSRSQDHKKNPLHPEQKVEHMRKMFKHHADAIQNSEQHRNIFDILRDLHDEGHEHVTMVVGDDRVKEFENLTQKYNGKHYNFKSIQIKSAGARAEDSDDPIENLSASKMRKHAQSGDHDSFHAGTGGYKHSKELMQHVIDGMKEPEKKPAAKKTAAKKPAAKKEKTVAESVWEYAPKLDFDTFRDFYMLNQIFKVGAIVEHDDTGLRGEIVHRGTNYVIFQMPDGTEHRAWLQHVTEVVDAEDTTKDQTNYSADDGSGNDWKVGTDTYRAAVQEMTPGQSIKKFSDYRKTVVNK</sequence>
<evidence type="ECO:0000313" key="1">
    <source>
        <dbReference type="EMBL" id="UNH61257.1"/>
    </source>
</evidence>
<dbReference type="EMBL" id="OL473597">
    <property type="protein sequence ID" value="UNH61257.1"/>
    <property type="molecule type" value="Genomic_DNA"/>
</dbReference>
<evidence type="ECO:0000313" key="2">
    <source>
        <dbReference type="Proteomes" id="UP000829362"/>
    </source>
</evidence>
<accession>A0AC61TSP1</accession>